<reference evidence="1 2" key="1">
    <citation type="submission" date="2023-11" db="EMBL/GenBank/DDBJ databases">
        <title>Halocaridina rubra genome assembly.</title>
        <authorList>
            <person name="Smith C."/>
        </authorList>
    </citation>
    <scope>NUCLEOTIDE SEQUENCE [LARGE SCALE GENOMIC DNA]</scope>
    <source>
        <strain evidence="1">EP-1</strain>
        <tissue evidence="1">Whole</tissue>
    </source>
</reference>
<comment type="caution">
    <text evidence="1">The sequence shown here is derived from an EMBL/GenBank/DDBJ whole genome shotgun (WGS) entry which is preliminary data.</text>
</comment>
<proteinExistence type="predicted"/>
<protein>
    <submittedName>
        <fullName evidence="1">Uncharacterized protein</fullName>
    </submittedName>
</protein>
<feature type="non-terminal residue" evidence="1">
    <location>
        <position position="90"/>
    </location>
</feature>
<keyword evidence="2" id="KW-1185">Reference proteome</keyword>
<organism evidence="1 2">
    <name type="scientific">Halocaridina rubra</name>
    <name type="common">Hawaiian red shrimp</name>
    <dbReference type="NCBI Taxonomy" id="373956"/>
    <lineage>
        <taxon>Eukaryota</taxon>
        <taxon>Metazoa</taxon>
        <taxon>Ecdysozoa</taxon>
        <taxon>Arthropoda</taxon>
        <taxon>Crustacea</taxon>
        <taxon>Multicrustacea</taxon>
        <taxon>Malacostraca</taxon>
        <taxon>Eumalacostraca</taxon>
        <taxon>Eucarida</taxon>
        <taxon>Decapoda</taxon>
        <taxon>Pleocyemata</taxon>
        <taxon>Caridea</taxon>
        <taxon>Atyoidea</taxon>
        <taxon>Atyidae</taxon>
        <taxon>Halocaridina</taxon>
    </lineage>
</organism>
<dbReference type="Proteomes" id="UP001381693">
    <property type="component" value="Unassembled WGS sequence"/>
</dbReference>
<dbReference type="EMBL" id="JAXCGZ010002011">
    <property type="protein sequence ID" value="KAK7084667.1"/>
    <property type="molecule type" value="Genomic_DNA"/>
</dbReference>
<evidence type="ECO:0000313" key="2">
    <source>
        <dbReference type="Proteomes" id="UP001381693"/>
    </source>
</evidence>
<sequence length="90" mass="10445">MAQSMDPLQLVKRQRMSARRWVTRQAKALKDLLETTSSSEFQLKSSIDVFNSRLSTLDEKQAELEVLIPEKELEDCIDEAETFRRTSLQV</sequence>
<dbReference type="AlphaFoldDB" id="A0AAN9AFT5"/>
<evidence type="ECO:0000313" key="1">
    <source>
        <dbReference type="EMBL" id="KAK7084667.1"/>
    </source>
</evidence>
<accession>A0AAN9AFT5</accession>
<gene>
    <name evidence="1" type="ORF">SK128_016856</name>
</gene>
<name>A0AAN9AFT5_HALRR</name>